<evidence type="ECO:0000256" key="1">
    <source>
        <dbReference type="ARBA" id="ARBA00004782"/>
    </source>
</evidence>
<evidence type="ECO:0000256" key="4">
    <source>
        <dbReference type="ARBA" id="ARBA00022723"/>
    </source>
</evidence>
<feature type="binding site" evidence="12">
    <location>
        <position position="213"/>
    </location>
    <ligand>
        <name>Ca(2+)</name>
        <dbReference type="ChEBI" id="CHEBI:29108"/>
    </ligand>
</feature>
<keyword evidence="9 13" id="KW-0585">Phenylalanine catabolism</keyword>
<feature type="binding site" evidence="12">
    <location>
        <position position="247"/>
    </location>
    <ligand>
        <name>Mg(2+)</name>
        <dbReference type="ChEBI" id="CHEBI:18420"/>
    </ligand>
</feature>
<comment type="caution">
    <text evidence="16">The sequence shown here is derived from an EMBL/GenBank/DDBJ whole genome shotgun (WGS) entry which is preliminary data.</text>
</comment>
<dbReference type="Proteomes" id="UP001285354">
    <property type="component" value="Unassembled WGS sequence"/>
</dbReference>
<evidence type="ECO:0000256" key="13">
    <source>
        <dbReference type="RuleBase" id="RU366008"/>
    </source>
</evidence>
<dbReference type="EMBL" id="JAUBYV010000006">
    <property type="protein sequence ID" value="KAK2625969.1"/>
    <property type="molecule type" value="Genomic_DNA"/>
</dbReference>
<feature type="binding site" evidence="11">
    <location>
        <position position="139"/>
    </location>
    <ligand>
        <name>substrate</name>
    </ligand>
</feature>
<evidence type="ECO:0000256" key="12">
    <source>
        <dbReference type="PIRSR" id="PIRSR605959-3"/>
    </source>
</evidence>
<feature type="domain" description="Fumarylacetoacetase-like C-terminal" evidence="14">
    <location>
        <begin position="143"/>
        <end position="427"/>
    </location>
</feature>
<protein>
    <recommendedName>
        <fullName evidence="3 13">Fumarylacetoacetase</fullName>
        <ecNumber evidence="3 13">3.7.1.2</ecNumber>
    </recommendedName>
    <alternativeName>
        <fullName evidence="13">Fumarylacetoacetate hydrolase</fullName>
    </alternativeName>
</protein>
<dbReference type="InterPro" id="IPR036663">
    <property type="entry name" value="Fumarylacetoacetase_C_sf"/>
</dbReference>
<comment type="pathway">
    <text evidence="1 13">Amino-acid degradation; L-phenylalanine degradation; acetoacetate and fumarate from L-phenylalanine: step 6/6.</text>
</comment>
<dbReference type="InterPro" id="IPR036462">
    <property type="entry name" value="Fumarylacetoacetase_N_sf"/>
</dbReference>
<proteinExistence type="inferred from homology"/>
<feature type="active site" description="Proton acceptor" evidence="10">
    <location>
        <position position="144"/>
    </location>
</feature>
<keyword evidence="8 13" id="KW-0828">Tyrosine catabolism</keyword>
<dbReference type="GO" id="GO:0006572">
    <property type="term" value="P:L-tyrosine catabolic process"/>
    <property type="evidence" value="ECO:0007669"/>
    <property type="project" value="UniProtKB-UniRule"/>
</dbReference>
<evidence type="ECO:0000256" key="6">
    <source>
        <dbReference type="ARBA" id="ARBA00022837"/>
    </source>
</evidence>
<evidence type="ECO:0000313" key="17">
    <source>
        <dbReference type="Proteomes" id="UP001285354"/>
    </source>
</evidence>
<keyword evidence="4 12" id="KW-0479">Metal-binding</keyword>
<dbReference type="FunFam" id="3.90.850.10:FF:000009">
    <property type="entry name" value="Fumarylacetoacetase"/>
    <property type="match status" value="1"/>
</dbReference>
<comment type="cofactor">
    <cofactor evidence="13">
        <name>Mg(2+)</name>
        <dbReference type="ChEBI" id="CHEBI:18420"/>
    </cofactor>
    <cofactor evidence="13">
        <name>Ca(2+)</name>
        <dbReference type="ChEBI" id="CHEBI:29108"/>
    </cofactor>
</comment>
<dbReference type="EC" id="3.7.1.2" evidence="3 13"/>
<feature type="binding site" evidence="11">
    <location>
        <position position="364"/>
    </location>
    <ligand>
        <name>substrate</name>
    </ligand>
</feature>
<dbReference type="Gene3D" id="2.30.30.230">
    <property type="entry name" value="Fumarylacetoacetase, N-terminal domain"/>
    <property type="match status" value="1"/>
</dbReference>
<feature type="binding site" evidence="12">
    <location>
        <position position="215"/>
    </location>
    <ligand>
        <name>Ca(2+)</name>
        <dbReference type="ChEBI" id="CHEBI:29108"/>
    </ligand>
</feature>
<feature type="binding site" evidence="11">
    <location>
        <position position="258"/>
    </location>
    <ligand>
        <name>substrate</name>
    </ligand>
</feature>
<sequence length="434" mass="47376">MAPLESWLVIPGDSDFSLSNLPFGIITSRNSPTQRRPAVAIGDYVLDLLAFSQGRGFSGLSSFVQHLDVLSQPTLNAFAALGRPVHREVRAYLQEVFSERGRYAGVLRENEELKRSALLRKEDTQTHMPMQISDYTDFFAGINHAFNVGSMFRGPANALQPNYSHLPVGYHGRASSVVISGTPIRRPNGQILLDPTADPVTPSFGPCRRLDIELELGCFLCKPNVLGEPVRIKDAEDHIFGYVLMNDWSARDIQTWEYVPLGPFNAKNFGTTISAWVVLADALEPFRTSKLPNQTTVLPYLQEAREDSVFDIHLEVDLTTPDGAATTISKVSGRNLLWSFPQMLAHHSSGGCPMAVGDLLGSGTISGKSEHGGDLGSLLEMTQGGKKDIMLAGMDTRTFLKDGDLVTMRGVCGEDGARVGFGICEGRIESAVMF</sequence>
<evidence type="ECO:0000256" key="9">
    <source>
        <dbReference type="ARBA" id="ARBA00023232"/>
    </source>
</evidence>
<evidence type="ECO:0000259" key="14">
    <source>
        <dbReference type="Pfam" id="PF01557"/>
    </source>
</evidence>
<dbReference type="AlphaFoldDB" id="A0AAD9WEG9"/>
<feature type="binding site" evidence="11">
    <location>
        <position position="254"/>
    </location>
    <ligand>
        <name>substrate</name>
    </ligand>
</feature>
<evidence type="ECO:0000256" key="8">
    <source>
        <dbReference type="ARBA" id="ARBA00022878"/>
    </source>
</evidence>
<evidence type="ECO:0000256" key="11">
    <source>
        <dbReference type="PIRSR" id="PIRSR605959-2"/>
    </source>
</evidence>
<evidence type="ECO:0000256" key="2">
    <source>
        <dbReference type="ARBA" id="ARBA00010211"/>
    </source>
</evidence>
<feature type="binding site" evidence="11">
    <location>
        <position position="153"/>
    </location>
    <ligand>
        <name>substrate</name>
    </ligand>
</feature>
<dbReference type="NCBIfam" id="TIGR01266">
    <property type="entry name" value="fum_ac_acetase"/>
    <property type="match status" value="1"/>
</dbReference>
<dbReference type="GO" id="GO:0004334">
    <property type="term" value="F:fumarylacetoacetase activity"/>
    <property type="evidence" value="ECO:0007669"/>
    <property type="project" value="UniProtKB-UniRule"/>
</dbReference>
<comment type="catalytic activity">
    <reaction evidence="13">
        <text>4-fumarylacetoacetate + H2O = acetoacetate + fumarate + H(+)</text>
        <dbReference type="Rhea" id="RHEA:10244"/>
        <dbReference type="ChEBI" id="CHEBI:13705"/>
        <dbReference type="ChEBI" id="CHEBI:15377"/>
        <dbReference type="ChEBI" id="CHEBI:15378"/>
        <dbReference type="ChEBI" id="CHEBI:18034"/>
        <dbReference type="ChEBI" id="CHEBI:29806"/>
        <dbReference type="EC" id="3.7.1.2"/>
    </reaction>
</comment>
<keyword evidence="5 13" id="KW-0378">Hydrolase</keyword>
<dbReference type="Gene3D" id="3.90.850.10">
    <property type="entry name" value="Fumarylacetoacetase-like, C-terminal domain"/>
    <property type="match status" value="1"/>
</dbReference>
<dbReference type="GO" id="GO:0006559">
    <property type="term" value="P:L-phenylalanine catabolic process"/>
    <property type="evidence" value="ECO:0007669"/>
    <property type="project" value="UniProtKB-UniRule"/>
</dbReference>
<feature type="binding site" evidence="12">
    <location>
        <position position="267"/>
    </location>
    <ligand>
        <name>Mg(2+)</name>
        <dbReference type="ChEBI" id="CHEBI:18420"/>
    </ligand>
</feature>
<dbReference type="SUPFAM" id="SSF56529">
    <property type="entry name" value="FAH"/>
    <property type="match status" value="1"/>
</dbReference>
<reference evidence="16" key="1">
    <citation type="submission" date="2023-06" db="EMBL/GenBank/DDBJ databases">
        <title>Draft genome of Marssonina rosae.</title>
        <authorList>
            <person name="Cheng Q."/>
        </authorList>
    </citation>
    <scope>NUCLEOTIDE SEQUENCE</scope>
    <source>
        <strain evidence="16">R4</strain>
    </source>
</reference>
<evidence type="ECO:0000256" key="7">
    <source>
        <dbReference type="ARBA" id="ARBA00022842"/>
    </source>
</evidence>
<dbReference type="InterPro" id="IPR005959">
    <property type="entry name" value="Fumarylacetoacetase"/>
</dbReference>
<accession>A0AAD9WEG9</accession>
<evidence type="ECO:0000313" key="16">
    <source>
        <dbReference type="EMBL" id="KAK2625969.1"/>
    </source>
</evidence>
<organism evidence="16 17">
    <name type="scientific">Diplocarpon rosae</name>
    <dbReference type="NCBI Taxonomy" id="946125"/>
    <lineage>
        <taxon>Eukaryota</taxon>
        <taxon>Fungi</taxon>
        <taxon>Dikarya</taxon>
        <taxon>Ascomycota</taxon>
        <taxon>Pezizomycotina</taxon>
        <taxon>Leotiomycetes</taxon>
        <taxon>Helotiales</taxon>
        <taxon>Drepanopezizaceae</taxon>
        <taxon>Diplocarpon</taxon>
    </lineage>
</organism>
<gene>
    <name evidence="16" type="ORF">QTJ16_004231</name>
</gene>
<feature type="binding site" evidence="12">
    <location>
        <position position="247"/>
    </location>
    <ligand>
        <name>Ca(2+)</name>
        <dbReference type="ChEBI" id="CHEBI:29108"/>
    </ligand>
</feature>
<dbReference type="Pfam" id="PF09298">
    <property type="entry name" value="FAA_hydrolase_N"/>
    <property type="match status" value="1"/>
</dbReference>
<feature type="binding site" evidence="12">
    <location>
        <position position="137"/>
    </location>
    <ligand>
        <name>Ca(2+)</name>
        <dbReference type="ChEBI" id="CHEBI:29108"/>
    </ligand>
</feature>
<evidence type="ECO:0000256" key="5">
    <source>
        <dbReference type="ARBA" id="ARBA00022801"/>
    </source>
</evidence>
<dbReference type="GO" id="GO:0046872">
    <property type="term" value="F:metal ion binding"/>
    <property type="evidence" value="ECO:0007669"/>
    <property type="project" value="UniProtKB-UniRule"/>
</dbReference>
<evidence type="ECO:0000256" key="10">
    <source>
        <dbReference type="PIRSR" id="PIRSR605959-1"/>
    </source>
</evidence>
<dbReference type="InterPro" id="IPR015377">
    <property type="entry name" value="Fumarylacetoacetase_N"/>
</dbReference>
<name>A0AAD9WEG9_9HELO</name>
<keyword evidence="7 12" id="KW-0460">Magnesium</keyword>
<feature type="domain" description="Fumarylacetoacetase N-terminal" evidence="15">
    <location>
        <begin position="20"/>
        <end position="129"/>
    </location>
</feature>
<dbReference type="PANTHER" id="PTHR43069">
    <property type="entry name" value="FUMARYLACETOACETASE"/>
    <property type="match status" value="1"/>
</dbReference>
<feature type="binding site" evidence="12">
    <location>
        <position position="271"/>
    </location>
    <ligand>
        <name>Mg(2+)</name>
        <dbReference type="ChEBI" id="CHEBI:18420"/>
    </ligand>
</feature>
<dbReference type="GO" id="GO:1902000">
    <property type="term" value="P:homogentisate catabolic process"/>
    <property type="evidence" value="ECO:0007669"/>
    <property type="project" value="TreeGrafter"/>
</dbReference>
<evidence type="ECO:0000256" key="3">
    <source>
        <dbReference type="ARBA" id="ARBA00012094"/>
    </source>
</evidence>
<keyword evidence="17" id="KW-1185">Reference proteome</keyword>
<evidence type="ECO:0000259" key="15">
    <source>
        <dbReference type="Pfam" id="PF09298"/>
    </source>
</evidence>
<dbReference type="InterPro" id="IPR011234">
    <property type="entry name" value="Fumarylacetoacetase-like_C"/>
</dbReference>
<comment type="similarity">
    <text evidence="2 13">Belongs to the FAH family.</text>
</comment>
<keyword evidence="6 12" id="KW-0106">Calcium</keyword>
<dbReference type="Pfam" id="PF01557">
    <property type="entry name" value="FAA_hydrolase"/>
    <property type="match status" value="1"/>
</dbReference>
<dbReference type="SUPFAM" id="SSF63433">
    <property type="entry name" value="Fumarylacetoacetate hydrolase, FAH, N-terminal domain"/>
    <property type="match status" value="1"/>
</dbReference>
<dbReference type="PANTHER" id="PTHR43069:SF2">
    <property type="entry name" value="FUMARYLACETOACETASE"/>
    <property type="match status" value="1"/>
</dbReference>